<accession>A0A8H5D922</accession>
<keyword evidence="1" id="KW-0472">Membrane</keyword>
<dbReference type="OrthoDB" id="9451547at2759"/>
<reference evidence="2 3" key="1">
    <citation type="journal article" date="2020" name="ISME J.">
        <title>Uncovering the hidden diversity of litter-decomposition mechanisms in mushroom-forming fungi.</title>
        <authorList>
            <person name="Floudas D."/>
            <person name="Bentzer J."/>
            <person name="Ahren D."/>
            <person name="Johansson T."/>
            <person name="Persson P."/>
            <person name="Tunlid A."/>
        </authorList>
    </citation>
    <scope>NUCLEOTIDE SEQUENCE [LARGE SCALE GENOMIC DNA]</scope>
    <source>
        <strain evidence="2 3">CBS 406.79</strain>
    </source>
</reference>
<keyword evidence="3" id="KW-1185">Reference proteome</keyword>
<evidence type="ECO:0000313" key="3">
    <source>
        <dbReference type="Proteomes" id="UP000518752"/>
    </source>
</evidence>
<proteinExistence type="predicted"/>
<comment type="caution">
    <text evidence="2">The sequence shown here is derived from an EMBL/GenBank/DDBJ whole genome shotgun (WGS) entry which is preliminary data.</text>
</comment>
<feature type="transmembrane region" description="Helical" evidence="1">
    <location>
        <begin position="118"/>
        <end position="138"/>
    </location>
</feature>
<feature type="transmembrane region" description="Helical" evidence="1">
    <location>
        <begin position="289"/>
        <end position="307"/>
    </location>
</feature>
<evidence type="ECO:0000256" key="1">
    <source>
        <dbReference type="SAM" id="Phobius"/>
    </source>
</evidence>
<dbReference type="PANTHER" id="PTHR35043">
    <property type="entry name" value="TRANSCRIPTION FACTOR DOMAIN-CONTAINING PROTEIN"/>
    <property type="match status" value="1"/>
</dbReference>
<feature type="transmembrane region" description="Helical" evidence="1">
    <location>
        <begin position="78"/>
        <end position="97"/>
    </location>
</feature>
<dbReference type="Proteomes" id="UP000518752">
    <property type="component" value="Unassembled WGS sequence"/>
</dbReference>
<keyword evidence="1" id="KW-0812">Transmembrane</keyword>
<sequence length="556" mass="62110">MYTLTPKWHTRGWAHINSRRLRIVCAPPLVHVHRPLGLSYPSMNVSSHITSLLVADAANTAISVNSCPSCNPNSTRTALGILWSCLSVLFTCTWVSIHPNVPGSNEGPARRVWTKIKLMILALIAPELLVMWAVRQWYAARRLTNVTGCLMHFQEFKGWTTTHAFFALMGGFALYKGNKHVTVLRYNPPGKSNRREILDNFNESPISCSYPGSGYAAILPISDAAMAEANFDDCSFTAHANFIRRVRKHELEDRNKSDSFAKLIAVGQTAWFVVQLCARWATNLPVTELEIMTLAFAVMNVAIYLFWWNKPLGVGFPIRIQRDAPDQSVLEDPDEDPDDQSILSPRGRTKWAGIQHSCSLFFQQVIQEFKDMLGIDNSFTEMGLCKKLLWVLITNPLRLLVAPANAILQAVLADGLTVTEGPPEKVASFERTVDLEPKNGADKLMAYGAATIFGAIHCIAWTSQFPSEQEKILWRVCSLLVACIPIYMAFCNVVEALESVDDTSWWFSSLAILYVVAILLYIFARLSLLVQGFLALRALPPAALEAVQWTNFLPHI</sequence>
<organism evidence="2 3">
    <name type="scientific">Collybiopsis confluens</name>
    <dbReference type="NCBI Taxonomy" id="2823264"/>
    <lineage>
        <taxon>Eukaryota</taxon>
        <taxon>Fungi</taxon>
        <taxon>Dikarya</taxon>
        <taxon>Basidiomycota</taxon>
        <taxon>Agaricomycotina</taxon>
        <taxon>Agaricomycetes</taxon>
        <taxon>Agaricomycetidae</taxon>
        <taxon>Agaricales</taxon>
        <taxon>Marasmiineae</taxon>
        <taxon>Omphalotaceae</taxon>
        <taxon>Collybiopsis</taxon>
    </lineage>
</organism>
<dbReference type="EMBL" id="JAACJN010000250">
    <property type="protein sequence ID" value="KAF5355419.1"/>
    <property type="molecule type" value="Genomic_DNA"/>
</dbReference>
<name>A0A8H5D922_9AGAR</name>
<dbReference type="AlphaFoldDB" id="A0A8H5D922"/>
<protein>
    <recommendedName>
        <fullName evidence="4">Transmembrane protein</fullName>
    </recommendedName>
</protein>
<gene>
    <name evidence="2" type="ORF">D9757_013150</name>
</gene>
<dbReference type="PANTHER" id="PTHR35043:SF7">
    <property type="entry name" value="TRANSCRIPTION FACTOR DOMAIN-CONTAINING PROTEIN"/>
    <property type="match status" value="1"/>
</dbReference>
<evidence type="ECO:0000313" key="2">
    <source>
        <dbReference type="EMBL" id="KAF5355419.1"/>
    </source>
</evidence>
<evidence type="ECO:0008006" key="4">
    <source>
        <dbReference type="Google" id="ProtNLM"/>
    </source>
</evidence>
<feature type="transmembrane region" description="Helical" evidence="1">
    <location>
        <begin position="444"/>
        <end position="460"/>
    </location>
</feature>
<keyword evidence="1" id="KW-1133">Transmembrane helix</keyword>
<feature type="transmembrane region" description="Helical" evidence="1">
    <location>
        <begin position="505"/>
        <end position="524"/>
    </location>
</feature>
<feature type="transmembrane region" description="Helical" evidence="1">
    <location>
        <begin position="472"/>
        <end position="490"/>
    </location>
</feature>